<accession>A0A4Z0WBE8</accession>
<dbReference type="AlphaFoldDB" id="A0A4Z0WBE8"/>
<dbReference type="Pfam" id="PF20437">
    <property type="entry name" value="LonC_helical"/>
    <property type="match status" value="1"/>
</dbReference>
<dbReference type="InterPro" id="IPR027417">
    <property type="entry name" value="P-loop_NTPase"/>
</dbReference>
<organism evidence="5 6">
    <name type="scientific">Natronospirillum operosum</name>
    <dbReference type="NCBI Taxonomy" id="2759953"/>
    <lineage>
        <taxon>Bacteria</taxon>
        <taxon>Pseudomonadati</taxon>
        <taxon>Pseudomonadota</taxon>
        <taxon>Gammaproteobacteria</taxon>
        <taxon>Oceanospirillales</taxon>
        <taxon>Natronospirillaceae</taxon>
        <taxon>Natronospirillum</taxon>
    </lineage>
</organism>
<dbReference type="Pfam" id="PF13654">
    <property type="entry name" value="AAA_32"/>
    <property type="match status" value="1"/>
</dbReference>
<dbReference type="Proteomes" id="UP000297475">
    <property type="component" value="Unassembled WGS sequence"/>
</dbReference>
<dbReference type="OrthoDB" id="9758568at2"/>
<reference evidence="5 6" key="1">
    <citation type="submission" date="2019-04" db="EMBL/GenBank/DDBJ databases">
        <title>Natronospirillum operosus gen. nov., sp. nov., a haloalkaliphilic satellite isolated from decaying biomass of laboratory culture of cyanobacterium Geitlerinema sp. and proposal of Natronospirillaceae fam. nov. and Saccharospirillaceae fam. nov.</title>
        <authorList>
            <person name="Kevbrin V."/>
            <person name="Boltyanskaya Y."/>
            <person name="Koziaeva V."/>
            <person name="Grouzdev D.S."/>
            <person name="Park M."/>
            <person name="Cho J."/>
        </authorList>
    </citation>
    <scope>NUCLEOTIDE SEQUENCE [LARGE SCALE GENOMIC DNA]</scope>
    <source>
        <strain evidence="5 6">G-116</strain>
    </source>
</reference>
<dbReference type="InterPro" id="IPR020568">
    <property type="entry name" value="Ribosomal_Su5_D2-typ_SF"/>
</dbReference>
<dbReference type="GO" id="GO:0030163">
    <property type="term" value="P:protein catabolic process"/>
    <property type="evidence" value="ECO:0007669"/>
    <property type="project" value="InterPro"/>
</dbReference>
<evidence type="ECO:0000313" key="5">
    <source>
        <dbReference type="EMBL" id="TGG93243.1"/>
    </source>
</evidence>
<comment type="catalytic activity">
    <reaction evidence="2">
        <text>Hydrolysis of proteins in presence of ATP.</text>
        <dbReference type="EC" id="3.4.21.53"/>
    </reaction>
</comment>
<dbReference type="Pfam" id="PF20436">
    <property type="entry name" value="LonB_AAA-LID"/>
    <property type="match status" value="1"/>
</dbReference>
<gene>
    <name evidence="5" type="ORF">E4656_09290</name>
</gene>
<keyword evidence="2" id="KW-0378">Hydrolase</keyword>
<dbReference type="InterPro" id="IPR008269">
    <property type="entry name" value="Lon_proteolytic"/>
</dbReference>
<evidence type="ECO:0000256" key="2">
    <source>
        <dbReference type="PROSITE-ProRule" id="PRU01122"/>
    </source>
</evidence>
<dbReference type="EMBL" id="SRMF01000003">
    <property type="protein sequence ID" value="TGG93243.1"/>
    <property type="molecule type" value="Genomic_DNA"/>
</dbReference>
<dbReference type="InterPro" id="IPR027065">
    <property type="entry name" value="Lon_Prtase"/>
</dbReference>
<dbReference type="GO" id="GO:0004176">
    <property type="term" value="F:ATP-dependent peptidase activity"/>
    <property type="evidence" value="ECO:0007669"/>
    <property type="project" value="UniProtKB-UniRule"/>
</dbReference>
<evidence type="ECO:0000313" key="6">
    <source>
        <dbReference type="Proteomes" id="UP000297475"/>
    </source>
</evidence>
<feature type="active site" evidence="2">
    <location>
        <position position="664"/>
    </location>
</feature>
<keyword evidence="6" id="KW-1185">Reference proteome</keyword>
<keyword evidence="2" id="KW-0720">Serine protease</keyword>
<comment type="similarity">
    <text evidence="2">Belongs to the peptidase S16 family.</text>
</comment>
<protein>
    <recommendedName>
        <fullName evidence="2">endopeptidase La</fullName>
        <ecNumber evidence="2">3.4.21.53</ecNumber>
    </recommendedName>
</protein>
<dbReference type="InterPro" id="IPR046844">
    <property type="entry name" value="Lon-like_helical"/>
</dbReference>
<comment type="caution">
    <text evidence="5">The sequence shown here is derived from an EMBL/GenBank/DDBJ whole genome shotgun (WGS) entry which is preliminary data.</text>
</comment>
<evidence type="ECO:0000256" key="3">
    <source>
        <dbReference type="SAM" id="Coils"/>
    </source>
</evidence>
<keyword evidence="3" id="KW-0175">Coiled coil</keyword>
<evidence type="ECO:0000259" key="4">
    <source>
        <dbReference type="PROSITE" id="PS51786"/>
    </source>
</evidence>
<dbReference type="PRINTS" id="PR00830">
    <property type="entry name" value="ENDOLAPTASE"/>
</dbReference>
<keyword evidence="1 2" id="KW-0645">Protease</keyword>
<dbReference type="SUPFAM" id="SSF52540">
    <property type="entry name" value="P-loop containing nucleoside triphosphate hydrolases"/>
    <property type="match status" value="1"/>
</dbReference>
<feature type="coiled-coil region" evidence="3">
    <location>
        <begin position="206"/>
        <end position="240"/>
    </location>
</feature>
<proteinExistence type="inferred from homology"/>
<dbReference type="GO" id="GO:0004252">
    <property type="term" value="F:serine-type endopeptidase activity"/>
    <property type="evidence" value="ECO:0007669"/>
    <property type="project" value="UniProtKB-UniRule"/>
</dbReference>
<dbReference type="PROSITE" id="PS51786">
    <property type="entry name" value="LON_PROTEOLYTIC"/>
    <property type="match status" value="1"/>
</dbReference>
<dbReference type="Pfam" id="PF05362">
    <property type="entry name" value="Lon_C"/>
    <property type="match status" value="1"/>
</dbReference>
<dbReference type="InterPro" id="IPR046843">
    <property type="entry name" value="LonB_AAA-LID"/>
</dbReference>
<dbReference type="Gene3D" id="1.10.8.60">
    <property type="match status" value="1"/>
</dbReference>
<keyword evidence="5" id="KW-0067">ATP-binding</keyword>
<dbReference type="Gene3D" id="3.30.230.10">
    <property type="match status" value="1"/>
</dbReference>
<dbReference type="InterPro" id="IPR041699">
    <property type="entry name" value="AAA_32"/>
</dbReference>
<dbReference type="EC" id="3.4.21.53" evidence="2"/>
<dbReference type="PANTHER" id="PTHR10046">
    <property type="entry name" value="ATP DEPENDENT LON PROTEASE FAMILY MEMBER"/>
    <property type="match status" value="1"/>
</dbReference>
<name>A0A4Z0WBE8_9GAMM</name>
<feature type="active site" evidence="2">
    <location>
        <position position="707"/>
    </location>
</feature>
<dbReference type="GO" id="GO:0005524">
    <property type="term" value="F:ATP binding"/>
    <property type="evidence" value="ECO:0007669"/>
    <property type="project" value="UniProtKB-KW"/>
</dbReference>
<dbReference type="RefSeq" id="WP_135482953.1">
    <property type="nucleotide sequence ID" value="NZ_SRMF01000003.1"/>
</dbReference>
<dbReference type="GO" id="GO:0006508">
    <property type="term" value="P:proteolysis"/>
    <property type="evidence" value="ECO:0007669"/>
    <property type="project" value="UniProtKB-KW"/>
</dbReference>
<feature type="domain" description="Lon proteolytic" evidence="4">
    <location>
        <begin position="574"/>
        <end position="769"/>
    </location>
</feature>
<evidence type="ECO:0000256" key="1">
    <source>
        <dbReference type="ARBA" id="ARBA00022670"/>
    </source>
</evidence>
<dbReference type="InterPro" id="IPR014721">
    <property type="entry name" value="Ribsml_uS5_D2-typ_fold_subgr"/>
</dbReference>
<dbReference type="SUPFAM" id="SSF54211">
    <property type="entry name" value="Ribosomal protein S5 domain 2-like"/>
    <property type="match status" value="1"/>
</dbReference>
<keyword evidence="5" id="KW-0547">Nucleotide-binding</keyword>
<dbReference type="Gene3D" id="3.40.50.300">
    <property type="entry name" value="P-loop containing nucleotide triphosphate hydrolases"/>
    <property type="match status" value="2"/>
</dbReference>
<sequence length="798" mass="89126">MASDSAASVASALPSARLDASQLSSRVDLSYLDFETTADLDGASGFLGQPRAKEALEFGINMEASGYNLFVMGESGTGRQSLVSSYVREVATRRPPPLDVCFINNFDKTREPLVMQLAAGQGKVFREDMEAFVDELMSTFPDAFENPSYQRRRAAIDREFNQKYDLAIMQVDKVASQQEIALLSDQGSIILAPIVDGKVLDETEFAQLAESERSEFQRRIQDLEELLNESLLELPQWRRETSEKQRQLDDETITQAVKPLLRELEYKYDGNISVLRYLRQLKQQLPTLISEVFLEDHPLEKVSDPDRKQALHGQLLPNLLVQNEPQNGVPVVYELLPTYQNLFGRIEYATQQGMSVTNFQLIQPGSLHKANGGYLIMDAEKLLVEPFAWDALKLALKTRQIKMESPFIDPSLMHAVTLSPETVPLQVKIILIGSRDIYYQLLALDPEFNELFRILVDFDSYIPRDNDSVQQLILRIKHYADEKGYPAISRDAVARLIEFSLRQGEHQERISAQIIHLFKMVAEADYLRQQKRDSLIEARHVELALRAAEYRSSRISDQMILEIAEGTVKISTDGERAGCVNGLTVMEIGESVFGSPARITATASLGSQGIMDIEREAQLGQAVHSKGVMILNGYLARQYGRDIPLTLNAHIAMEQSYGHVDGDSATCAELVALISAVTDIPVLQSLAVTGSMNQHGEVQAVGGVNEKIEGFFKVCASRGLTGRQGVIIPADNARHLMLKDEVIEAVEAGLFNIYAAQQIDDVLTLLLGQDALLIHDEARQNLRSMHDRLSEEEDSSKR</sequence>